<dbReference type="GeneID" id="28763233"/>
<dbReference type="AlphaFoldDB" id="A0A177BWJ3"/>
<dbReference type="RefSeq" id="XP_018029414.1">
    <property type="nucleotide sequence ID" value="XM_018179747.1"/>
</dbReference>
<organism evidence="1 2">
    <name type="scientific">Paraphaeosphaeria sporulosa</name>
    <dbReference type="NCBI Taxonomy" id="1460663"/>
    <lineage>
        <taxon>Eukaryota</taxon>
        <taxon>Fungi</taxon>
        <taxon>Dikarya</taxon>
        <taxon>Ascomycota</taxon>
        <taxon>Pezizomycotina</taxon>
        <taxon>Dothideomycetes</taxon>
        <taxon>Pleosporomycetidae</taxon>
        <taxon>Pleosporales</taxon>
        <taxon>Massarineae</taxon>
        <taxon>Didymosphaeriaceae</taxon>
        <taxon>Paraphaeosphaeria</taxon>
    </lineage>
</organism>
<sequence>MRQPRPMAVSLSLPTASPHPTSLALAPALALRCLACCLGCWLSCCLGSVSEKLTASSIHAPLAFLMPQSRKGSALPMPAWTWSPAWRAG</sequence>
<accession>A0A177BWJ3</accession>
<evidence type="ECO:0000313" key="2">
    <source>
        <dbReference type="Proteomes" id="UP000077069"/>
    </source>
</evidence>
<proteinExistence type="predicted"/>
<name>A0A177BWJ3_9PLEO</name>
<evidence type="ECO:0000313" key="1">
    <source>
        <dbReference type="EMBL" id="OAF99048.1"/>
    </source>
</evidence>
<dbReference type="EMBL" id="KV441563">
    <property type="protein sequence ID" value="OAF99048.1"/>
    <property type="molecule type" value="Genomic_DNA"/>
</dbReference>
<protein>
    <submittedName>
        <fullName evidence="1">Uncharacterized protein</fullName>
    </submittedName>
</protein>
<reference evidence="1 2" key="1">
    <citation type="submission" date="2016-05" db="EMBL/GenBank/DDBJ databases">
        <title>Comparative analysis of secretome profiles of manganese(II)-oxidizing ascomycete fungi.</title>
        <authorList>
            <consortium name="DOE Joint Genome Institute"/>
            <person name="Zeiner C.A."/>
            <person name="Purvine S.O."/>
            <person name="Zink E.M."/>
            <person name="Wu S."/>
            <person name="Pasa-Tolic L."/>
            <person name="Chaput D.L."/>
            <person name="Haridas S."/>
            <person name="Grigoriev I.V."/>
            <person name="Santelli C.M."/>
            <person name="Hansel C.M."/>
        </authorList>
    </citation>
    <scope>NUCLEOTIDE SEQUENCE [LARGE SCALE GENOMIC DNA]</scope>
    <source>
        <strain evidence="1 2">AP3s5-JAC2a</strain>
    </source>
</reference>
<dbReference type="InParanoid" id="A0A177BWJ3"/>
<dbReference type="Proteomes" id="UP000077069">
    <property type="component" value="Unassembled WGS sequence"/>
</dbReference>
<keyword evidence="2" id="KW-1185">Reference proteome</keyword>
<gene>
    <name evidence="1" type="ORF">CC84DRAFT_1169756</name>
</gene>